<dbReference type="AlphaFoldDB" id="A0A8I0GHW4"/>
<evidence type="ECO:0000259" key="6">
    <source>
        <dbReference type="Pfam" id="PF03717"/>
    </source>
</evidence>
<dbReference type="InterPro" id="IPR050515">
    <property type="entry name" value="Beta-lactam/transpept"/>
</dbReference>
<comment type="caution">
    <text evidence="7">The sequence shown here is derived from an EMBL/GenBank/DDBJ whole genome shotgun (WGS) entry which is preliminary data.</text>
</comment>
<evidence type="ECO:0000256" key="2">
    <source>
        <dbReference type="ARBA" id="ARBA00007171"/>
    </source>
</evidence>
<dbReference type="GO" id="GO:0008658">
    <property type="term" value="F:penicillin binding"/>
    <property type="evidence" value="ECO:0007669"/>
    <property type="project" value="InterPro"/>
</dbReference>
<dbReference type="RefSeq" id="WP_191072352.1">
    <property type="nucleotide sequence ID" value="NZ_JACRUO010000003.1"/>
</dbReference>
<evidence type="ECO:0000256" key="1">
    <source>
        <dbReference type="ARBA" id="ARBA00004370"/>
    </source>
</evidence>
<dbReference type="Pfam" id="PF03717">
    <property type="entry name" value="PBP_dimer"/>
    <property type="match status" value="1"/>
</dbReference>
<evidence type="ECO:0000256" key="4">
    <source>
        <dbReference type="SAM" id="MobiDB-lite"/>
    </source>
</evidence>
<dbReference type="Pfam" id="PF00905">
    <property type="entry name" value="Transpeptidase"/>
    <property type="match status" value="1"/>
</dbReference>
<protein>
    <submittedName>
        <fullName evidence="7">Penicillin-binding protein 2</fullName>
    </submittedName>
</protein>
<dbReference type="EMBL" id="JACRUO010000003">
    <property type="protein sequence ID" value="MBD3690244.1"/>
    <property type="molecule type" value="Genomic_DNA"/>
</dbReference>
<dbReference type="InterPro" id="IPR012338">
    <property type="entry name" value="Beta-lactam/transpept-like"/>
</dbReference>
<keyword evidence="8" id="KW-1185">Reference proteome</keyword>
<organism evidence="7 8">
    <name type="scientific">Nanchangia anserum</name>
    <dbReference type="NCBI Taxonomy" id="2692125"/>
    <lineage>
        <taxon>Bacteria</taxon>
        <taxon>Bacillati</taxon>
        <taxon>Actinomycetota</taxon>
        <taxon>Actinomycetes</taxon>
        <taxon>Actinomycetales</taxon>
        <taxon>Actinomycetaceae</taxon>
        <taxon>Nanchangia</taxon>
    </lineage>
</organism>
<feature type="region of interest" description="Disordered" evidence="4">
    <location>
        <begin position="417"/>
        <end position="437"/>
    </location>
</feature>
<dbReference type="PANTHER" id="PTHR30627:SF1">
    <property type="entry name" value="PEPTIDOGLYCAN D,D-TRANSPEPTIDASE FTSI"/>
    <property type="match status" value="1"/>
</dbReference>
<dbReference type="InterPro" id="IPR001460">
    <property type="entry name" value="PCN-bd_Tpept"/>
</dbReference>
<comment type="similarity">
    <text evidence="2">Belongs to the transpeptidase family.</text>
</comment>
<gene>
    <name evidence="7" type="ORF">H8R10_08405</name>
</gene>
<dbReference type="SUPFAM" id="SSF56519">
    <property type="entry name" value="Penicillin binding protein dimerisation domain"/>
    <property type="match status" value="1"/>
</dbReference>
<dbReference type="SUPFAM" id="SSF56601">
    <property type="entry name" value="beta-lactamase/transpeptidase-like"/>
    <property type="match status" value="1"/>
</dbReference>
<proteinExistence type="inferred from homology"/>
<dbReference type="Proteomes" id="UP000627538">
    <property type="component" value="Unassembled WGS sequence"/>
</dbReference>
<dbReference type="InterPro" id="IPR036138">
    <property type="entry name" value="PBP_dimer_sf"/>
</dbReference>
<dbReference type="Gene3D" id="3.30.450.330">
    <property type="match status" value="1"/>
</dbReference>
<dbReference type="PANTHER" id="PTHR30627">
    <property type="entry name" value="PEPTIDOGLYCAN D,D-TRANSPEPTIDASE"/>
    <property type="match status" value="1"/>
</dbReference>
<dbReference type="Gene3D" id="3.90.1310.10">
    <property type="entry name" value="Penicillin-binding protein 2a (Domain 2)"/>
    <property type="match status" value="1"/>
</dbReference>
<sequence length="618" mass="65425">MTRVRRRNSRARVLFGLFLCAFGLCTLRLGWLQIVTAPELAQAAEASRVTTVTIPAKRGDIVDSSGTVLATSVPTYDIYAARQYLWNWAHVVYVDADGNEVPREKALVNGQKRAGISTRVRGYGALEAARLLAPKLKKNAAELGGELSGTEGSRIIATNVPVSTWREIREMGIPGIDGVTSYRREYPNGATASTILGFTALAGDGAPGSELEGKAGVEATQNKLLVGKNGQRRVEISPSGQTIPGGYSQEQAAVDGNTVTLTINADLQALSQDAIDQAVDQHHAEWGTAIALDVKTGAVLALADSGQMSPDEVKEGKAKTTGSRAVQYTYEPGSTGKLVTFAAGLEHEAFTPLTRVSTPYEITMRDNQTFRDAHDHPTLQLTAAGVLAESSNTGTVQLGDRVSDQQRWDMMRALGLGQPTGIEMPGETSGIIGPPDKWDRRQRYTTMFGQGMATSPLQVASMVATIANGGVKEPVHIVDSYRTPAGAVTKVEHDAPKQVLDADAASTLLKMMEAVTTDEGTARAAAVPGYHTAGKTGTTEILGSVGQEHGVVSSFVGALPAEDPRVVIAVVVYRPQGEVVWGGTVAGPVFAKIGAQAMALLEVPPSTNAQTLYPQRVE</sequence>
<name>A0A8I0GHW4_9ACTO</name>
<dbReference type="InterPro" id="IPR005311">
    <property type="entry name" value="PBP_dimer"/>
</dbReference>
<dbReference type="GO" id="GO:0005886">
    <property type="term" value="C:plasma membrane"/>
    <property type="evidence" value="ECO:0007669"/>
    <property type="project" value="TreeGrafter"/>
</dbReference>
<evidence type="ECO:0000256" key="3">
    <source>
        <dbReference type="ARBA" id="ARBA00023136"/>
    </source>
</evidence>
<accession>A0A8I0GHW4</accession>
<keyword evidence="3" id="KW-0472">Membrane</keyword>
<evidence type="ECO:0000313" key="7">
    <source>
        <dbReference type="EMBL" id="MBD3690244.1"/>
    </source>
</evidence>
<reference evidence="7 8" key="1">
    <citation type="submission" date="2020-08" db="EMBL/GenBank/DDBJ databases">
        <title>Winkia gen. nov., sp. nov., isolated from faeces of the Anser albifrons in China.</title>
        <authorList>
            <person name="Liu Q."/>
        </authorList>
    </citation>
    <scope>NUCLEOTIDE SEQUENCE [LARGE SCALE GENOMIC DNA]</scope>
    <source>
        <strain evidence="7 8">C62</strain>
    </source>
</reference>
<feature type="domain" description="Penicillin-binding protein dimerisation" evidence="6">
    <location>
        <begin position="53"/>
        <end position="243"/>
    </location>
</feature>
<evidence type="ECO:0000259" key="5">
    <source>
        <dbReference type="Pfam" id="PF00905"/>
    </source>
</evidence>
<evidence type="ECO:0000313" key="8">
    <source>
        <dbReference type="Proteomes" id="UP000627538"/>
    </source>
</evidence>
<comment type="subcellular location">
    <subcellularLocation>
        <location evidence="1">Membrane</location>
    </subcellularLocation>
</comment>
<dbReference type="Gene3D" id="3.40.710.10">
    <property type="entry name" value="DD-peptidase/beta-lactamase superfamily"/>
    <property type="match status" value="1"/>
</dbReference>
<feature type="domain" description="Penicillin-binding protein transpeptidase" evidence="5">
    <location>
        <begin position="287"/>
        <end position="593"/>
    </location>
</feature>
<dbReference type="GO" id="GO:0071555">
    <property type="term" value="P:cell wall organization"/>
    <property type="evidence" value="ECO:0007669"/>
    <property type="project" value="TreeGrafter"/>
</dbReference>